<dbReference type="AlphaFoldDB" id="A0A0P1NXF9"/>
<evidence type="ECO:0000256" key="10">
    <source>
        <dbReference type="SAM" id="Phobius"/>
    </source>
</evidence>
<keyword evidence="4" id="KW-0874">Quinone</keyword>
<comment type="subcellular location">
    <subcellularLocation>
        <location evidence="1">Membrane</location>
        <topology evidence="1">Multi-pass membrane protein</topology>
    </subcellularLocation>
</comment>
<feature type="transmembrane region" description="Helical" evidence="10">
    <location>
        <begin position="87"/>
        <end position="108"/>
    </location>
</feature>
<keyword evidence="8" id="KW-1015">Disulfide bond</keyword>
<dbReference type="EMBL" id="CZVW01000025">
    <property type="protein sequence ID" value="CUT04593.1"/>
    <property type="molecule type" value="Genomic_DNA"/>
</dbReference>
<evidence type="ECO:0000256" key="6">
    <source>
        <dbReference type="ARBA" id="ARBA00023002"/>
    </source>
</evidence>
<dbReference type="GO" id="GO:0016491">
    <property type="term" value="F:oxidoreductase activity"/>
    <property type="evidence" value="ECO:0007669"/>
    <property type="project" value="UniProtKB-KW"/>
</dbReference>
<keyword evidence="13" id="KW-1185">Reference proteome</keyword>
<reference evidence="13" key="1">
    <citation type="submission" date="2015-11" db="EMBL/GenBank/DDBJ databases">
        <authorList>
            <person name="Varghese N."/>
        </authorList>
    </citation>
    <scope>NUCLEOTIDE SEQUENCE [LARGE SCALE GENOMIC DNA]</scope>
    <source>
        <strain evidence="13">JGI-23</strain>
    </source>
</reference>
<comment type="similarity">
    <text evidence="2">Belongs to the VKOR family.</text>
</comment>
<evidence type="ECO:0000259" key="11">
    <source>
        <dbReference type="SMART" id="SM00756"/>
    </source>
</evidence>
<accession>A0A0P1NXF9</accession>
<evidence type="ECO:0000256" key="2">
    <source>
        <dbReference type="ARBA" id="ARBA00006214"/>
    </source>
</evidence>
<keyword evidence="7 10" id="KW-0472">Membrane</keyword>
<keyword evidence="9" id="KW-0676">Redox-active center</keyword>
<dbReference type="InterPro" id="IPR012932">
    <property type="entry name" value="VKOR"/>
</dbReference>
<proteinExistence type="inferred from homology"/>
<gene>
    <name evidence="12" type="ORF">JGI23_01761</name>
</gene>
<evidence type="ECO:0000256" key="5">
    <source>
        <dbReference type="ARBA" id="ARBA00022989"/>
    </source>
</evidence>
<evidence type="ECO:0000256" key="3">
    <source>
        <dbReference type="ARBA" id="ARBA00022692"/>
    </source>
</evidence>
<dbReference type="Pfam" id="PF07884">
    <property type="entry name" value="VKOR"/>
    <property type="match status" value="1"/>
</dbReference>
<evidence type="ECO:0000256" key="9">
    <source>
        <dbReference type="ARBA" id="ARBA00023284"/>
    </source>
</evidence>
<dbReference type="RefSeq" id="WP_092350930.1">
    <property type="nucleotide sequence ID" value="NZ_CZVW01000025.1"/>
</dbReference>
<evidence type="ECO:0000256" key="7">
    <source>
        <dbReference type="ARBA" id="ARBA00023136"/>
    </source>
</evidence>
<dbReference type="OrthoDB" id="9798207at2"/>
<keyword evidence="6" id="KW-0560">Oxidoreductase</keyword>
<dbReference type="InterPro" id="IPR038354">
    <property type="entry name" value="VKOR_sf"/>
</dbReference>
<dbReference type="Gene3D" id="1.20.1440.130">
    <property type="entry name" value="VKOR domain"/>
    <property type="match status" value="1"/>
</dbReference>
<evidence type="ECO:0000313" key="12">
    <source>
        <dbReference type="EMBL" id="CUT04593.1"/>
    </source>
</evidence>
<name>A0A0P1NXF9_9BACT</name>
<organism evidence="12 13">
    <name type="scientific">Candidatus Chryseopegocella kryptomonas</name>
    <dbReference type="NCBI Taxonomy" id="1633643"/>
    <lineage>
        <taxon>Bacteria</taxon>
        <taxon>Pseudomonadati</taxon>
        <taxon>Candidatus Kryptoniota</taxon>
        <taxon>Candidatus Chryseopegocella</taxon>
    </lineage>
</organism>
<evidence type="ECO:0000256" key="8">
    <source>
        <dbReference type="ARBA" id="ARBA00023157"/>
    </source>
</evidence>
<feature type="domain" description="Vitamin K epoxide reductase" evidence="11">
    <location>
        <begin position="1"/>
        <end position="133"/>
    </location>
</feature>
<dbReference type="SMART" id="SM00756">
    <property type="entry name" value="VKc"/>
    <property type="match status" value="1"/>
</dbReference>
<evidence type="ECO:0000256" key="1">
    <source>
        <dbReference type="ARBA" id="ARBA00004141"/>
    </source>
</evidence>
<dbReference type="GO" id="GO:0016020">
    <property type="term" value="C:membrane"/>
    <property type="evidence" value="ECO:0007669"/>
    <property type="project" value="UniProtKB-SubCell"/>
</dbReference>
<sequence>MSKIFIILLSTFGFYISLYFTLVNFNLIHPLKFPIPSVCKLSENACQLIIKTKYARLFGLPNFVYGLIYYLGLIVFVISGASGYIKILVQIVSALVVVLGIYLSYVLVRILKVSCVLCFLSHFVNLLIAILIF</sequence>
<feature type="transmembrane region" description="Helical" evidence="10">
    <location>
        <begin position="6"/>
        <end position="27"/>
    </location>
</feature>
<evidence type="ECO:0000313" key="13">
    <source>
        <dbReference type="Proteomes" id="UP000199197"/>
    </source>
</evidence>
<keyword evidence="5 10" id="KW-1133">Transmembrane helix</keyword>
<dbReference type="Proteomes" id="UP000199197">
    <property type="component" value="Unassembled WGS sequence"/>
</dbReference>
<feature type="transmembrane region" description="Helical" evidence="10">
    <location>
        <begin position="115"/>
        <end position="132"/>
    </location>
</feature>
<feature type="transmembrane region" description="Helical" evidence="10">
    <location>
        <begin position="63"/>
        <end position="81"/>
    </location>
</feature>
<keyword evidence="3 10" id="KW-0812">Transmembrane</keyword>
<protein>
    <submittedName>
        <fullName evidence="12">Vitamin K epoxide reductase family protein</fullName>
    </submittedName>
</protein>
<dbReference type="GO" id="GO:0048038">
    <property type="term" value="F:quinone binding"/>
    <property type="evidence" value="ECO:0007669"/>
    <property type="project" value="UniProtKB-KW"/>
</dbReference>
<evidence type="ECO:0000256" key="4">
    <source>
        <dbReference type="ARBA" id="ARBA00022719"/>
    </source>
</evidence>